<proteinExistence type="predicted"/>
<protein>
    <submittedName>
        <fullName evidence="1">Uncharacterized protein</fullName>
    </submittedName>
</protein>
<dbReference type="EMBL" id="AVOT02005668">
    <property type="protein sequence ID" value="MBW0479653.1"/>
    <property type="molecule type" value="Genomic_DNA"/>
</dbReference>
<dbReference type="AlphaFoldDB" id="A0A9Q3CAU9"/>
<dbReference type="Proteomes" id="UP000765509">
    <property type="component" value="Unassembled WGS sequence"/>
</dbReference>
<sequence length="196" mass="23467">MKPQPQGHVLDNPYHQENIKPYALLENKARYPSQYQDGENMFYSEKEELKQLPKASIWPKFCVTGEYNHMELIDYIDALLIDLPSIPDYWITARLNTSFEVNASIWYTEMKEIHVRRNWPWWKSQIIKKDSSGTCIWQKTMSLENDKSSVEKDPYEWCLRQSKRLEGIDPQMNIQMRNHKLLTKMPGELEHEVKFR</sequence>
<keyword evidence="2" id="KW-1185">Reference proteome</keyword>
<gene>
    <name evidence="1" type="ORF">O181_019368</name>
</gene>
<organism evidence="1 2">
    <name type="scientific">Austropuccinia psidii MF-1</name>
    <dbReference type="NCBI Taxonomy" id="1389203"/>
    <lineage>
        <taxon>Eukaryota</taxon>
        <taxon>Fungi</taxon>
        <taxon>Dikarya</taxon>
        <taxon>Basidiomycota</taxon>
        <taxon>Pucciniomycotina</taxon>
        <taxon>Pucciniomycetes</taxon>
        <taxon>Pucciniales</taxon>
        <taxon>Sphaerophragmiaceae</taxon>
        <taxon>Austropuccinia</taxon>
    </lineage>
</organism>
<evidence type="ECO:0000313" key="2">
    <source>
        <dbReference type="Proteomes" id="UP000765509"/>
    </source>
</evidence>
<accession>A0A9Q3CAU9</accession>
<comment type="caution">
    <text evidence="1">The sequence shown here is derived from an EMBL/GenBank/DDBJ whole genome shotgun (WGS) entry which is preliminary data.</text>
</comment>
<reference evidence="1" key="1">
    <citation type="submission" date="2021-03" db="EMBL/GenBank/DDBJ databases">
        <title>Draft genome sequence of rust myrtle Austropuccinia psidii MF-1, a brazilian biotype.</title>
        <authorList>
            <person name="Quecine M.C."/>
            <person name="Pachon D.M.R."/>
            <person name="Bonatelli M.L."/>
            <person name="Correr F.H."/>
            <person name="Franceschini L.M."/>
            <person name="Leite T.F."/>
            <person name="Margarido G.R.A."/>
            <person name="Almeida C.A."/>
            <person name="Ferrarezi J.A."/>
            <person name="Labate C.A."/>
        </authorList>
    </citation>
    <scope>NUCLEOTIDE SEQUENCE</scope>
    <source>
        <strain evidence="1">MF-1</strain>
    </source>
</reference>
<name>A0A9Q3CAU9_9BASI</name>
<evidence type="ECO:0000313" key="1">
    <source>
        <dbReference type="EMBL" id="MBW0479653.1"/>
    </source>
</evidence>